<evidence type="ECO:0000256" key="1">
    <source>
        <dbReference type="ARBA" id="ARBA00004141"/>
    </source>
</evidence>
<protein>
    <recommendedName>
        <fullName evidence="9">Magnesium transporter</fullName>
    </recommendedName>
</protein>
<comment type="subcellular location">
    <subcellularLocation>
        <location evidence="1">Membrane</location>
        <topology evidence="1">Multi-pass membrane protein</topology>
    </subcellularLocation>
</comment>
<evidence type="ECO:0008006" key="9">
    <source>
        <dbReference type="Google" id="ProtNLM"/>
    </source>
</evidence>
<dbReference type="PANTHER" id="PTHR12570:SF16">
    <property type="entry name" value="NIPA-LIKE PROTEIN 2"/>
    <property type="match status" value="1"/>
</dbReference>
<feature type="transmembrane region" description="Helical" evidence="6">
    <location>
        <begin position="6"/>
        <end position="24"/>
    </location>
</feature>
<organism evidence="7 8">
    <name type="scientific">Ameca splendens</name>
    <dbReference type="NCBI Taxonomy" id="208324"/>
    <lineage>
        <taxon>Eukaryota</taxon>
        <taxon>Metazoa</taxon>
        <taxon>Chordata</taxon>
        <taxon>Craniata</taxon>
        <taxon>Vertebrata</taxon>
        <taxon>Euteleostomi</taxon>
        <taxon>Actinopterygii</taxon>
        <taxon>Neopterygii</taxon>
        <taxon>Teleostei</taxon>
        <taxon>Neoteleostei</taxon>
        <taxon>Acanthomorphata</taxon>
        <taxon>Ovalentaria</taxon>
        <taxon>Atherinomorphae</taxon>
        <taxon>Cyprinodontiformes</taxon>
        <taxon>Goodeidae</taxon>
        <taxon>Ameca</taxon>
    </lineage>
</organism>
<evidence type="ECO:0000256" key="6">
    <source>
        <dbReference type="SAM" id="Phobius"/>
    </source>
</evidence>
<proteinExistence type="inferred from homology"/>
<evidence type="ECO:0000313" key="7">
    <source>
        <dbReference type="EMBL" id="MEQ2311654.1"/>
    </source>
</evidence>
<evidence type="ECO:0000256" key="5">
    <source>
        <dbReference type="ARBA" id="ARBA00023136"/>
    </source>
</evidence>
<dbReference type="EMBL" id="JAHRIP010077258">
    <property type="protein sequence ID" value="MEQ2311654.1"/>
    <property type="molecule type" value="Genomic_DNA"/>
</dbReference>
<dbReference type="PANTHER" id="PTHR12570">
    <property type="match status" value="1"/>
</dbReference>
<accession>A0ABV0ZZG3</accession>
<feature type="transmembrane region" description="Helical" evidence="6">
    <location>
        <begin position="72"/>
        <end position="94"/>
    </location>
</feature>
<comment type="caution">
    <text evidence="7">The sequence shown here is derived from an EMBL/GenBank/DDBJ whole genome shotgun (WGS) entry which is preliminary data.</text>
</comment>
<comment type="similarity">
    <text evidence="2">Belongs to the NIPA family.</text>
</comment>
<keyword evidence="5 6" id="KW-0472">Membrane</keyword>
<feature type="transmembrane region" description="Helical" evidence="6">
    <location>
        <begin position="44"/>
        <end position="66"/>
    </location>
</feature>
<keyword evidence="4 6" id="KW-1133">Transmembrane helix</keyword>
<evidence type="ECO:0000313" key="8">
    <source>
        <dbReference type="Proteomes" id="UP001469553"/>
    </source>
</evidence>
<reference evidence="7 8" key="1">
    <citation type="submission" date="2021-06" db="EMBL/GenBank/DDBJ databases">
        <authorList>
            <person name="Palmer J.M."/>
        </authorList>
    </citation>
    <scope>NUCLEOTIDE SEQUENCE [LARGE SCALE GENOMIC DNA]</scope>
    <source>
        <strain evidence="7 8">AS_MEX2019</strain>
        <tissue evidence="7">Muscle</tissue>
    </source>
</reference>
<keyword evidence="3 6" id="KW-0812">Transmembrane</keyword>
<evidence type="ECO:0000256" key="2">
    <source>
        <dbReference type="ARBA" id="ARBA00007230"/>
    </source>
</evidence>
<dbReference type="Proteomes" id="UP001469553">
    <property type="component" value="Unassembled WGS sequence"/>
</dbReference>
<name>A0ABV0ZZG3_9TELE</name>
<dbReference type="Pfam" id="PF05653">
    <property type="entry name" value="Mg_trans_NIPA"/>
    <property type="match status" value="1"/>
</dbReference>
<evidence type="ECO:0000256" key="3">
    <source>
        <dbReference type="ARBA" id="ARBA00022692"/>
    </source>
</evidence>
<keyword evidence="8" id="KW-1185">Reference proteome</keyword>
<gene>
    <name evidence="7" type="ORF">AMECASPLE_022581</name>
</gene>
<sequence>MQNYLLGIIISICGNVLISISLNIQKYAHVRQAQRGSKPYYTSAMWWCGVVLMGIGELGNFAAYGFAPASLIAPLGCVSVIGQKSLIASFIFFLRTETIKVWFFSVQIEQPQDLVTLFSLFVDAFT</sequence>
<dbReference type="InterPro" id="IPR008521">
    <property type="entry name" value="Mg_trans_NIPA"/>
</dbReference>
<evidence type="ECO:0000256" key="4">
    <source>
        <dbReference type="ARBA" id="ARBA00022989"/>
    </source>
</evidence>